<gene>
    <name evidence="2" type="ORF">BDFB_009187</name>
</gene>
<dbReference type="SMART" id="SM00516">
    <property type="entry name" value="SEC14"/>
    <property type="match status" value="1"/>
</dbReference>
<evidence type="ECO:0000259" key="1">
    <source>
        <dbReference type="PROSITE" id="PS50191"/>
    </source>
</evidence>
<dbReference type="PANTHER" id="PTHR10174">
    <property type="entry name" value="ALPHA-TOCOPHEROL TRANSFER PROTEIN-RELATED"/>
    <property type="match status" value="1"/>
</dbReference>
<proteinExistence type="predicted"/>
<dbReference type="Gene3D" id="3.40.525.10">
    <property type="entry name" value="CRAL-TRIO lipid binding domain"/>
    <property type="match status" value="1"/>
</dbReference>
<dbReference type="OrthoDB" id="1434354at2759"/>
<dbReference type="InterPro" id="IPR036273">
    <property type="entry name" value="CRAL/TRIO_N_dom_sf"/>
</dbReference>
<protein>
    <recommendedName>
        <fullName evidence="1">CRAL-TRIO domain-containing protein</fullName>
    </recommendedName>
</protein>
<dbReference type="SUPFAM" id="SSF52087">
    <property type="entry name" value="CRAL/TRIO domain"/>
    <property type="match status" value="1"/>
</dbReference>
<dbReference type="CDD" id="cd00170">
    <property type="entry name" value="SEC14"/>
    <property type="match status" value="1"/>
</dbReference>
<dbReference type="InterPro" id="IPR001251">
    <property type="entry name" value="CRAL-TRIO_dom"/>
</dbReference>
<reference evidence="2 3" key="1">
    <citation type="submission" date="2017-03" db="EMBL/GenBank/DDBJ databases">
        <title>Genome of the blue death feigning beetle - Asbolus verrucosus.</title>
        <authorList>
            <person name="Rider S.D."/>
        </authorList>
    </citation>
    <scope>NUCLEOTIDE SEQUENCE [LARGE SCALE GENOMIC DNA]</scope>
    <source>
        <strain evidence="2">Butters</strain>
        <tissue evidence="2">Head and leg muscle</tissue>
    </source>
</reference>
<dbReference type="EMBL" id="QDEB01121807">
    <property type="protein sequence ID" value="RZB40161.1"/>
    <property type="molecule type" value="Genomic_DNA"/>
</dbReference>
<dbReference type="GO" id="GO:1902936">
    <property type="term" value="F:phosphatidylinositol bisphosphate binding"/>
    <property type="evidence" value="ECO:0007669"/>
    <property type="project" value="TreeGrafter"/>
</dbReference>
<organism evidence="2 3">
    <name type="scientific">Asbolus verrucosus</name>
    <name type="common">Desert ironclad beetle</name>
    <dbReference type="NCBI Taxonomy" id="1661398"/>
    <lineage>
        <taxon>Eukaryota</taxon>
        <taxon>Metazoa</taxon>
        <taxon>Ecdysozoa</taxon>
        <taxon>Arthropoda</taxon>
        <taxon>Hexapoda</taxon>
        <taxon>Insecta</taxon>
        <taxon>Pterygota</taxon>
        <taxon>Neoptera</taxon>
        <taxon>Endopterygota</taxon>
        <taxon>Coleoptera</taxon>
        <taxon>Polyphaga</taxon>
        <taxon>Cucujiformia</taxon>
        <taxon>Tenebrionidae</taxon>
        <taxon>Pimeliinae</taxon>
        <taxon>Asbolus</taxon>
    </lineage>
</organism>
<keyword evidence="3" id="KW-1185">Reference proteome</keyword>
<comment type="caution">
    <text evidence="2">The sequence shown here is derived from an EMBL/GenBank/DDBJ whole genome shotgun (WGS) entry which is preliminary data.</text>
</comment>
<evidence type="ECO:0000313" key="2">
    <source>
        <dbReference type="EMBL" id="RZB40161.1"/>
    </source>
</evidence>
<dbReference type="AlphaFoldDB" id="A0A482VAL4"/>
<feature type="domain" description="CRAL-TRIO" evidence="1">
    <location>
        <begin position="114"/>
        <end position="247"/>
    </location>
</feature>
<evidence type="ECO:0000313" key="3">
    <source>
        <dbReference type="Proteomes" id="UP000292052"/>
    </source>
</evidence>
<accession>A0A482VAL4</accession>
<dbReference type="SUPFAM" id="SSF46938">
    <property type="entry name" value="CRAL/TRIO N-terminal domain"/>
    <property type="match status" value="1"/>
</dbReference>
<dbReference type="InterPro" id="IPR036865">
    <property type="entry name" value="CRAL-TRIO_dom_sf"/>
</dbReference>
<dbReference type="Pfam" id="PF00650">
    <property type="entry name" value="CRAL_TRIO"/>
    <property type="match status" value="1"/>
</dbReference>
<sequence length="278" mass="32625">MAPKLQFAAKTVIDQGRVPRETFEELKQWCLLQNLPVLSDEQLILFLLSCYNVLDATKNTIHAYFKCKHEAPELFYNRNMEAEDVLKACKTCEFAVFPVKTANNEAVVMLKLQESAYYKFHLEAIMKTLLMVGELTLYQDPPDGLVQVIDMKGFGLLHLTRLRIGPLRKFFQYVQEGVPCRLKQIHVLNTVYFIDKIMKIVKPFMKEELYNMIKFHPAHMKMGDFFEKYLPMDCLPEDYGGSLPKLNVLSCQTYDMIRGLERFYRDEEEQVRSYKMKK</sequence>
<dbReference type="GO" id="GO:0016020">
    <property type="term" value="C:membrane"/>
    <property type="evidence" value="ECO:0007669"/>
    <property type="project" value="TreeGrafter"/>
</dbReference>
<dbReference type="PROSITE" id="PS50191">
    <property type="entry name" value="CRAL_TRIO"/>
    <property type="match status" value="1"/>
</dbReference>
<dbReference type="Proteomes" id="UP000292052">
    <property type="component" value="Unassembled WGS sequence"/>
</dbReference>
<name>A0A482VAL4_ASBVE</name>
<dbReference type="PANTHER" id="PTHR10174:SF213">
    <property type="entry name" value="CRAL-TRIO DOMAIN-CONTAINING PROTEIN"/>
    <property type="match status" value="1"/>
</dbReference>